<comment type="caution">
    <text evidence="2">The sequence shown here is derived from an EMBL/GenBank/DDBJ whole genome shotgun (WGS) entry which is preliminary data.</text>
</comment>
<feature type="compositionally biased region" description="Low complexity" evidence="1">
    <location>
        <begin position="1"/>
        <end position="14"/>
    </location>
</feature>
<dbReference type="Proteomes" id="UP001162060">
    <property type="component" value="Unassembled WGS sequence"/>
</dbReference>
<feature type="compositionally biased region" description="Basic residues" evidence="1">
    <location>
        <begin position="67"/>
        <end position="79"/>
    </location>
</feature>
<feature type="region of interest" description="Disordered" evidence="1">
    <location>
        <begin position="51"/>
        <end position="79"/>
    </location>
</feature>
<feature type="compositionally biased region" description="Basic and acidic residues" evidence="1">
    <location>
        <begin position="57"/>
        <end position="66"/>
    </location>
</feature>
<dbReference type="GO" id="GO:0005829">
    <property type="term" value="C:cytosol"/>
    <property type="evidence" value="ECO:0007669"/>
    <property type="project" value="TreeGrafter"/>
</dbReference>
<dbReference type="PANTHER" id="PTHR12681:SF0">
    <property type="entry name" value="ZINC FINGER CCCH DOMAIN-CONTAINING PROTEIN 15"/>
    <property type="match status" value="1"/>
</dbReference>
<sequence length="79" mass="8769">MPPKKAAGSGPSKKAAVKQKEKVLEDKTFGLKNKKKSKNVQKYIQEVTKQVAGGTTRADRMKEQEAKRKKRCKGRAGEP</sequence>
<reference evidence="2" key="1">
    <citation type="submission" date="2024-01" db="EMBL/GenBank/DDBJ databases">
        <authorList>
            <person name="Webb A."/>
        </authorList>
    </citation>
    <scope>NUCLEOTIDE SEQUENCE</scope>
    <source>
        <strain evidence="2">Pm1</strain>
    </source>
</reference>
<evidence type="ECO:0000313" key="3">
    <source>
        <dbReference type="Proteomes" id="UP001162060"/>
    </source>
</evidence>
<proteinExistence type="predicted"/>
<feature type="region of interest" description="Disordered" evidence="1">
    <location>
        <begin position="1"/>
        <end position="21"/>
    </location>
</feature>
<dbReference type="EMBL" id="CAKLBY020000070">
    <property type="protein sequence ID" value="CAK7923825.1"/>
    <property type="molecule type" value="Genomic_DNA"/>
</dbReference>
<organism evidence="2 3">
    <name type="scientific">Peronospora matthiolae</name>
    <dbReference type="NCBI Taxonomy" id="2874970"/>
    <lineage>
        <taxon>Eukaryota</taxon>
        <taxon>Sar</taxon>
        <taxon>Stramenopiles</taxon>
        <taxon>Oomycota</taxon>
        <taxon>Peronosporomycetes</taxon>
        <taxon>Peronosporales</taxon>
        <taxon>Peronosporaceae</taxon>
        <taxon>Peronospora</taxon>
    </lineage>
</organism>
<dbReference type="PANTHER" id="PTHR12681">
    <property type="entry name" value="ZINC FINGER-CONTAINING PROTEIN P48ZNF"/>
    <property type="match status" value="1"/>
</dbReference>
<gene>
    <name evidence="2" type="ORF">PM001_LOCUS8975</name>
</gene>
<dbReference type="GO" id="GO:0002181">
    <property type="term" value="P:cytoplasmic translation"/>
    <property type="evidence" value="ECO:0007669"/>
    <property type="project" value="TreeGrafter"/>
</dbReference>
<dbReference type="GO" id="GO:0003729">
    <property type="term" value="F:mRNA binding"/>
    <property type="evidence" value="ECO:0007669"/>
    <property type="project" value="TreeGrafter"/>
</dbReference>
<evidence type="ECO:0000256" key="1">
    <source>
        <dbReference type="SAM" id="MobiDB-lite"/>
    </source>
</evidence>
<evidence type="ECO:0000313" key="2">
    <source>
        <dbReference type="EMBL" id="CAK7923825.1"/>
    </source>
</evidence>
<protein>
    <submittedName>
        <fullName evidence="2">Uncharacterized protein</fullName>
    </submittedName>
</protein>
<name>A0AAV1TNJ8_9STRA</name>
<accession>A0AAV1TNJ8</accession>
<dbReference type="AlphaFoldDB" id="A0AAV1TNJ8"/>